<evidence type="ECO:0000256" key="2">
    <source>
        <dbReference type="ARBA" id="ARBA00022552"/>
    </source>
</evidence>
<evidence type="ECO:0000313" key="8">
    <source>
        <dbReference type="EMBL" id="WMV09206.1"/>
    </source>
</evidence>
<dbReference type="GO" id="GO:0004017">
    <property type="term" value="F:AMP kinase activity"/>
    <property type="evidence" value="ECO:0007669"/>
    <property type="project" value="InterPro"/>
</dbReference>
<evidence type="ECO:0000256" key="1">
    <source>
        <dbReference type="ARBA" id="ARBA00022517"/>
    </source>
</evidence>
<name>A0AAF0PV23_SOLVR</name>
<keyword evidence="3" id="KW-0808">Transferase</keyword>
<dbReference type="Gene3D" id="3.40.50.300">
    <property type="entry name" value="P-loop containing nucleotide triphosphate hydrolases"/>
    <property type="match status" value="1"/>
</dbReference>
<keyword evidence="4" id="KW-0547">Nucleotide-binding</keyword>
<organism evidence="8 9">
    <name type="scientific">Solanum verrucosum</name>
    <dbReference type="NCBI Taxonomy" id="315347"/>
    <lineage>
        <taxon>Eukaryota</taxon>
        <taxon>Viridiplantae</taxon>
        <taxon>Streptophyta</taxon>
        <taxon>Embryophyta</taxon>
        <taxon>Tracheophyta</taxon>
        <taxon>Spermatophyta</taxon>
        <taxon>Magnoliopsida</taxon>
        <taxon>eudicotyledons</taxon>
        <taxon>Gunneridae</taxon>
        <taxon>Pentapetalae</taxon>
        <taxon>asterids</taxon>
        <taxon>lamiids</taxon>
        <taxon>Solanales</taxon>
        <taxon>Solanaceae</taxon>
        <taxon>Solanoideae</taxon>
        <taxon>Solaneae</taxon>
        <taxon>Solanum</taxon>
    </lineage>
</organism>
<dbReference type="AlphaFoldDB" id="A0AAF0PV23"/>
<keyword evidence="5" id="KW-0418">Kinase</keyword>
<evidence type="ECO:0000256" key="3">
    <source>
        <dbReference type="ARBA" id="ARBA00022679"/>
    </source>
</evidence>
<evidence type="ECO:0000256" key="5">
    <source>
        <dbReference type="ARBA" id="ARBA00022777"/>
    </source>
</evidence>
<dbReference type="Proteomes" id="UP001234989">
    <property type="component" value="Chromosome 1"/>
</dbReference>
<evidence type="ECO:0000256" key="7">
    <source>
        <dbReference type="SAM" id="MobiDB-lite"/>
    </source>
</evidence>
<evidence type="ECO:0000256" key="6">
    <source>
        <dbReference type="ARBA" id="ARBA00022840"/>
    </source>
</evidence>
<dbReference type="GO" id="GO:0005737">
    <property type="term" value="C:cytoplasm"/>
    <property type="evidence" value="ECO:0007669"/>
    <property type="project" value="TreeGrafter"/>
</dbReference>
<accession>A0AAF0PV23</accession>
<dbReference type="GO" id="GO:0006364">
    <property type="term" value="P:rRNA processing"/>
    <property type="evidence" value="ECO:0007669"/>
    <property type="project" value="UniProtKB-KW"/>
</dbReference>
<dbReference type="EMBL" id="CP133612">
    <property type="protein sequence ID" value="WMV09206.1"/>
    <property type="molecule type" value="Genomic_DNA"/>
</dbReference>
<dbReference type="GO" id="GO:0005634">
    <property type="term" value="C:nucleus"/>
    <property type="evidence" value="ECO:0007669"/>
    <property type="project" value="TreeGrafter"/>
</dbReference>
<protein>
    <submittedName>
        <fullName evidence="8">Uncharacterized protein</fullName>
    </submittedName>
</protein>
<evidence type="ECO:0000256" key="4">
    <source>
        <dbReference type="ARBA" id="ARBA00022741"/>
    </source>
</evidence>
<keyword evidence="1" id="KW-0690">Ribosome biogenesis</keyword>
<keyword evidence="9" id="KW-1185">Reference proteome</keyword>
<dbReference type="PANTHER" id="PTHR12595:SF20">
    <property type="entry name" value="ADENYLATE KINASE ISOENZYME 6 HOMOLOG"/>
    <property type="match status" value="1"/>
</dbReference>
<dbReference type="PANTHER" id="PTHR12595">
    <property type="entry name" value="POS9-ACTIVATING FACTOR FAP7-RELATED"/>
    <property type="match status" value="1"/>
</dbReference>
<gene>
    <name evidence="8" type="ORF">MTR67_002591</name>
</gene>
<feature type="region of interest" description="Disordered" evidence="7">
    <location>
        <begin position="1"/>
        <end position="22"/>
    </location>
</feature>
<sequence>TAIAQNGNHHKQPNVLITGTSGTRKTTTTASLAMVTEVRHIIVGDFANEENLTNGWDDTFDCYYINEDVESLYRFLD</sequence>
<evidence type="ECO:0000313" key="9">
    <source>
        <dbReference type="Proteomes" id="UP001234989"/>
    </source>
</evidence>
<keyword evidence="6" id="KW-0067">ATP-binding</keyword>
<reference evidence="8" key="1">
    <citation type="submission" date="2023-08" db="EMBL/GenBank/DDBJ databases">
        <title>A de novo genome assembly of Solanum verrucosum Schlechtendal, a Mexican diploid species geographically isolated from the other diploid A-genome species in potato relatives.</title>
        <authorList>
            <person name="Hosaka K."/>
        </authorList>
    </citation>
    <scope>NUCLEOTIDE SEQUENCE</scope>
    <source>
        <tissue evidence="8">Young leaves</tissue>
    </source>
</reference>
<dbReference type="GO" id="GO:0005524">
    <property type="term" value="F:ATP binding"/>
    <property type="evidence" value="ECO:0007669"/>
    <property type="project" value="UniProtKB-KW"/>
</dbReference>
<proteinExistence type="predicted"/>
<dbReference type="GO" id="GO:0016887">
    <property type="term" value="F:ATP hydrolysis activity"/>
    <property type="evidence" value="ECO:0007669"/>
    <property type="project" value="InterPro"/>
</dbReference>
<keyword evidence="2" id="KW-0698">rRNA processing</keyword>
<feature type="non-terminal residue" evidence="8">
    <location>
        <position position="1"/>
    </location>
</feature>
<dbReference type="InterPro" id="IPR020618">
    <property type="entry name" value="Adenyl_kinase_AK6"/>
</dbReference>
<dbReference type="InterPro" id="IPR027417">
    <property type="entry name" value="P-loop_NTPase"/>
</dbReference>